<feature type="region of interest" description="Disordered" evidence="1">
    <location>
        <begin position="1"/>
        <end position="25"/>
    </location>
</feature>
<reference evidence="2" key="1">
    <citation type="submission" date="2021-02" db="EMBL/GenBank/DDBJ databases">
        <authorList>
            <person name="Nowell W R."/>
        </authorList>
    </citation>
    <scope>NUCLEOTIDE SEQUENCE</scope>
</reference>
<sequence>AAKSDDKRPEQSKISSTGKRQTAGD</sequence>
<dbReference type="Proteomes" id="UP000663881">
    <property type="component" value="Unassembled WGS sequence"/>
</dbReference>
<comment type="caution">
    <text evidence="2">The sequence shown here is derived from an EMBL/GenBank/DDBJ whole genome shotgun (WGS) entry which is preliminary data.</text>
</comment>
<proteinExistence type="predicted"/>
<accession>A0A820QLJ5</accession>
<evidence type="ECO:0000313" key="3">
    <source>
        <dbReference type="Proteomes" id="UP000663881"/>
    </source>
</evidence>
<name>A0A820QLJ5_9BILA</name>
<feature type="non-terminal residue" evidence="2">
    <location>
        <position position="1"/>
    </location>
</feature>
<dbReference type="EMBL" id="CAJOAY010031082">
    <property type="protein sequence ID" value="CAF4423478.1"/>
    <property type="molecule type" value="Genomic_DNA"/>
</dbReference>
<evidence type="ECO:0000256" key="1">
    <source>
        <dbReference type="SAM" id="MobiDB-lite"/>
    </source>
</evidence>
<feature type="compositionally biased region" description="Polar residues" evidence="1">
    <location>
        <begin position="12"/>
        <end position="25"/>
    </location>
</feature>
<dbReference type="AlphaFoldDB" id="A0A820QLJ5"/>
<organism evidence="2 3">
    <name type="scientific">Adineta steineri</name>
    <dbReference type="NCBI Taxonomy" id="433720"/>
    <lineage>
        <taxon>Eukaryota</taxon>
        <taxon>Metazoa</taxon>
        <taxon>Spiralia</taxon>
        <taxon>Gnathifera</taxon>
        <taxon>Rotifera</taxon>
        <taxon>Eurotatoria</taxon>
        <taxon>Bdelloidea</taxon>
        <taxon>Adinetida</taxon>
        <taxon>Adinetidae</taxon>
        <taxon>Adineta</taxon>
    </lineage>
</organism>
<protein>
    <submittedName>
        <fullName evidence="2">Uncharacterized protein</fullName>
    </submittedName>
</protein>
<gene>
    <name evidence="2" type="ORF">OKA104_LOCUS52658</name>
</gene>
<feature type="compositionally biased region" description="Basic and acidic residues" evidence="1">
    <location>
        <begin position="1"/>
        <end position="11"/>
    </location>
</feature>
<evidence type="ECO:0000313" key="2">
    <source>
        <dbReference type="EMBL" id="CAF4423478.1"/>
    </source>
</evidence>